<gene>
    <name evidence="13" type="ORF">ERS852407_02178</name>
</gene>
<evidence type="ECO:0000256" key="10">
    <source>
        <dbReference type="SAM" id="Phobius"/>
    </source>
</evidence>
<dbReference type="Gene3D" id="3.10.580.10">
    <property type="entry name" value="CBS-domain"/>
    <property type="match status" value="1"/>
</dbReference>
<dbReference type="Pfam" id="PF00571">
    <property type="entry name" value="CBS"/>
    <property type="match status" value="2"/>
</dbReference>
<keyword evidence="4" id="KW-0677">Repeat</keyword>
<comment type="subcellular location">
    <subcellularLocation>
        <location evidence="1">Membrane</location>
        <topology evidence="1">Multi-pass membrane protein</topology>
    </subcellularLocation>
</comment>
<keyword evidence="5 9" id="KW-1133">Transmembrane helix</keyword>
<dbReference type="SUPFAM" id="SSF56176">
    <property type="entry name" value="FAD-binding/transporter-associated domain-like"/>
    <property type="match status" value="1"/>
</dbReference>
<dbReference type="CDD" id="cd04590">
    <property type="entry name" value="CBS_pair_CorC_HlyC_assoc"/>
    <property type="match status" value="1"/>
</dbReference>
<reference evidence="13 14" key="1">
    <citation type="submission" date="2015-09" db="EMBL/GenBank/DDBJ databases">
        <authorList>
            <consortium name="Pathogen Informatics"/>
        </authorList>
    </citation>
    <scope>NUCLEOTIDE SEQUENCE [LARGE SCALE GENOMIC DNA]</scope>
    <source>
        <strain evidence="13 14">2789STDY5608850</strain>
    </source>
</reference>
<keyword evidence="3 9" id="KW-0812">Transmembrane</keyword>
<name>A0A174D8C2_9FIRM</name>
<evidence type="ECO:0000256" key="8">
    <source>
        <dbReference type="PROSITE-ProRule" id="PRU00703"/>
    </source>
</evidence>
<dbReference type="SMART" id="SM01091">
    <property type="entry name" value="CorC_HlyC"/>
    <property type="match status" value="1"/>
</dbReference>
<dbReference type="GO" id="GO:0050660">
    <property type="term" value="F:flavin adenine dinucleotide binding"/>
    <property type="evidence" value="ECO:0007669"/>
    <property type="project" value="InterPro"/>
</dbReference>
<dbReference type="PANTHER" id="PTHR22777:SF17">
    <property type="entry name" value="UPF0053 PROTEIN SLL0260"/>
    <property type="match status" value="1"/>
</dbReference>
<dbReference type="SUPFAM" id="SSF54631">
    <property type="entry name" value="CBS-domain pair"/>
    <property type="match status" value="1"/>
</dbReference>
<dbReference type="Gene3D" id="3.30.465.10">
    <property type="match status" value="1"/>
</dbReference>
<dbReference type="EMBL" id="CYZE01000004">
    <property type="protein sequence ID" value="CUO21467.1"/>
    <property type="molecule type" value="Genomic_DNA"/>
</dbReference>
<protein>
    <submittedName>
        <fullName evidence="13">Integral membrane protein</fullName>
    </submittedName>
</protein>
<dbReference type="PROSITE" id="PS51846">
    <property type="entry name" value="CNNM"/>
    <property type="match status" value="1"/>
</dbReference>
<dbReference type="InterPro" id="IPR046342">
    <property type="entry name" value="CBS_dom_sf"/>
</dbReference>
<dbReference type="InterPro" id="IPR016169">
    <property type="entry name" value="FAD-bd_PCMH_sub2"/>
</dbReference>
<dbReference type="RefSeq" id="WP_055654920.1">
    <property type="nucleotide sequence ID" value="NZ_CABIXC010000004.1"/>
</dbReference>
<dbReference type="Pfam" id="PF01595">
    <property type="entry name" value="CNNM"/>
    <property type="match status" value="1"/>
</dbReference>
<feature type="transmembrane region" description="Helical" evidence="10">
    <location>
        <begin position="92"/>
        <end position="110"/>
    </location>
</feature>
<evidence type="ECO:0000256" key="2">
    <source>
        <dbReference type="ARBA" id="ARBA00006337"/>
    </source>
</evidence>
<evidence type="ECO:0000313" key="13">
    <source>
        <dbReference type="EMBL" id="CUO21467.1"/>
    </source>
</evidence>
<feature type="transmembrane region" description="Helical" evidence="10">
    <location>
        <begin position="6"/>
        <end position="29"/>
    </location>
</feature>
<keyword evidence="7 9" id="KW-0472">Membrane</keyword>
<dbReference type="InterPro" id="IPR000644">
    <property type="entry name" value="CBS_dom"/>
</dbReference>
<dbReference type="AlphaFoldDB" id="A0A174D8C2"/>
<dbReference type="PANTHER" id="PTHR22777">
    <property type="entry name" value="HEMOLYSIN-RELATED"/>
    <property type="match status" value="1"/>
</dbReference>
<dbReference type="InterPro" id="IPR002550">
    <property type="entry name" value="CNNM"/>
</dbReference>
<evidence type="ECO:0000313" key="14">
    <source>
        <dbReference type="Proteomes" id="UP000095651"/>
    </source>
</evidence>
<proteinExistence type="inferred from homology"/>
<comment type="similarity">
    <text evidence="2">Belongs to the UPF0053 family.</text>
</comment>
<evidence type="ECO:0000256" key="5">
    <source>
        <dbReference type="ARBA" id="ARBA00022989"/>
    </source>
</evidence>
<dbReference type="GO" id="GO:0005886">
    <property type="term" value="C:plasma membrane"/>
    <property type="evidence" value="ECO:0007669"/>
    <property type="project" value="TreeGrafter"/>
</dbReference>
<feature type="transmembrane region" description="Helical" evidence="10">
    <location>
        <begin position="130"/>
        <end position="153"/>
    </location>
</feature>
<feature type="domain" description="CNNM transmembrane" evidence="12">
    <location>
        <begin position="1"/>
        <end position="189"/>
    </location>
</feature>
<evidence type="ECO:0000259" key="11">
    <source>
        <dbReference type="PROSITE" id="PS51371"/>
    </source>
</evidence>
<dbReference type="PROSITE" id="PS51371">
    <property type="entry name" value="CBS"/>
    <property type="match status" value="1"/>
</dbReference>
<dbReference type="InterPro" id="IPR044751">
    <property type="entry name" value="Ion_transp-like_CBS"/>
</dbReference>
<accession>A0A174D8C2</accession>
<evidence type="ECO:0000259" key="12">
    <source>
        <dbReference type="PROSITE" id="PS51846"/>
    </source>
</evidence>
<dbReference type="InterPro" id="IPR036318">
    <property type="entry name" value="FAD-bd_PCMH-like_sf"/>
</dbReference>
<sequence length="422" mass="47448">MDSSDYIQLLILILLIGLSAFFSSAETALTTVNKIRIRNLAEAGDKSAVTLTKVLEDQGKMLSAILVGNNVVNLTASSMSTTLAMNIWSNKAVGIATGVLTLVILVFGEISPKTISTLYSEKISLKYAKIIYLFMTVMTPVIYAVNVLSSGFLRLVHVAPNRKQEAITEDELRTIVEVSHEEGVIESEEKKIINNVFDFGDSVAKDIMVPRIDMAMVEVGATYDELIDIFREEKYTRMPVYEETTDNVIGIINMKDVLLIDRNEEFHVRDLLREPLYTYEYKNTAELMVEMRQTSNNMIIVLDEYGATAGMITLEDLLEEIVGEIRDEYDEDEEQELVEVGPGEYVVEGSMKLDDLNDQLDLELESEDYDSIGGLIIGQLDRLPEEGESVVCDGIRLVVDRLDKNRIDRVHMYLPKEQNVDA</sequence>
<dbReference type="Pfam" id="PF03471">
    <property type="entry name" value="CorC_HlyC"/>
    <property type="match status" value="1"/>
</dbReference>
<keyword evidence="6 8" id="KW-0129">CBS domain</keyword>
<evidence type="ECO:0000256" key="3">
    <source>
        <dbReference type="ARBA" id="ARBA00022692"/>
    </source>
</evidence>
<dbReference type="FunFam" id="3.10.580.10:FF:000002">
    <property type="entry name" value="Magnesium/cobalt efflux protein CorC"/>
    <property type="match status" value="1"/>
</dbReference>
<feature type="domain" description="CBS" evidence="11">
    <location>
        <begin position="208"/>
        <end position="271"/>
    </location>
</feature>
<evidence type="ECO:0000256" key="6">
    <source>
        <dbReference type="ARBA" id="ARBA00023122"/>
    </source>
</evidence>
<dbReference type="Proteomes" id="UP000095651">
    <property type="component" value="Unassembled WGS sequence"/>
</dbReference>
<organism evidence="13 14">
    <name type="scientific">Hungatella hathewayi</name>
    <dbReference type="NCBI Taxonomy" id="154046"/>
    <lineage>
        <taxon>Bacteria</taxon>
        <taxon>Bacillati</taxon>
        <taxon>Bacillota</taxon>
        <taxon>Clostridia</taxon>
        <taxon>Lachnospirales</taxon>
        <taxon>Lachnospiraceae</taxon>
        <taxon>Hungatella</taxon>
    </lineage>
</organism>
<evidence type="ECO:0000256" key="9">
    <source>
        <dbReference type="PROSITE-ProRule" id="PRU01193"/>
    </source>
</evidence>
<evidence type="ECO:0000256" key="7">
    <source>
        <dbReference type="ARBA" id="ARBA00023136"/>
    </source>
</evidence>
<evidence type="ECO:0000256" key="1">
    <source>
        <dbReference type="ARBA" id="ARBA00004141"/>
    </source>
</evidence>
<dbReference type="InterPro" id="IPR005170">
    <property type="entry name" value="Transptr-assoc_dom"/>
</dbReference>
<evidence type="ECO:0000256" key="4">
    <source>
        <dbReference type="ARBA" id="ARBA00022737"/>
    </source>
</evidence>